<dbReference type="PANTHER" id="PTHR43353">
    <property type="entry name" value="SUCCINATE-SEMIALDEHYDE DEHYDROGENASE, MITOCHONDRIAL"/>
    <property type="match status" value="1"/>
</dbReference>
<dbReference type="InterPro" id="IPR050740">
    <property type="entry name" value="Aldehyde_DH_Superfamily"/>
</dbReference>
<keyword evidence="2 3" id="KW-0560">Oxidoreductase</keyword>
<gene>
    <name evidence="7" type="primary">aldA</name>
    <name evidence="7" type="ORF">ACFPTP_16145</name>
</gene>
<protein>
    <recommendedName>
        <fullName evidence="3">Aldehyde dehydrogenase</fullName>
    </recommendedName>
</protein>
<accession>A0ABW0U0L0</accession>
<evidence type="ECO:0000259" key="6">
    <source>
        <dbReference type="Pfam" id="PF00171"/>
    </source>
</evidence>
<dbReference type="InterPro" id="IPR016161">
    <property type="entry name" value="Ald_DH/histidinol_DH"/>
</dbReference>
<dbReference type="PROSITE" id="PS00070">
    <property type="entry name" value="ALDEHYDE_DEHYDR_CYS"/>
    <property type="match status" value="1"/>
</dbReference>
<evidence type="ECO:0000313" key="7">
    <source>
        <dbReference type="EMBL" id="MFC5604767.1"/>
    </source>
</evidence>
<dbReference type="PROSITE" id="PS00687">
    <property type="entry name" value="ALDEHYDE_DEHYDR_GLU"/>
    <property type="match status" value="1"/>
</dbReference>
<organism evidence="7 8">
    <name type="scientific">Sporosarcina koreensis</name>
    <dbReference type="NCBI Taxonomy" id="334735"/>
    <lineage>
        <taxon>Bacteria</taxon>
        <taxon>Bacillati</taxon>
        <taxon>Bacillota</taxon>
        <taxon>Bacilli</taxon>
        <taxon>Bacillales</taxon>
        <taxon>Caryophanaceae</taxon>
        <taxon>Sporosarcina</taxon>
    </lineage>
</organism>
<sequence>MISLQALIDGEYVSHKQNNTIQVMNPATNEVIGEVPSLEKADVDRAVSSAVTAFSKWKKTPAIERARLVMQLLRLMQDESSLDAIGKMITLEMGKSFSSAKSEVFYAADLGEYQTEWARRIEGDVVESDNANEKILSIREPLGAIGIIVPWNFPIYVLIRKMVPALIAGNTVVIKPSIQSPLSALELAKLIADTDIPKGVINIVTGEDSVVGEALTSSEKISMITFTGSTAVGKRIMEKCAQNMIKISLELGGKAPAVVMEDADIDLAVQAIAGGRLANSGQVCNNTERLYVHKSIKETFINRLVEEFSNTEFGDGLENPEIGMTCLVSPNDAKRVHEMVEEAVSEGATVLCGGELVSEGSSFYPPTLLDNCTQEMKIVREEIFGPVLPIVEFETLEEVIEYVNDSDYGLTSNVYSNNYRNIMELLSNIECGEVYVNRQQGEAYQGYHSGWKKSGIGGDDGKHGFYEFTQVKTVYLKY</sequence>
<keyword evidence="8" id="KW-1185">Reference proteome</keyword>
<feature type="domain" description="Aldehyde dehydrogenase" evidence="6">
    <location>
        <begin position="13"/>
        <end position="474"/>
    </location>
</feature>
<reference evidence="8" key="1">
    <citation type="journal article" date="2019" name="Int. J. Syst. Evol. Microbiol.">
        <title>The Global Catalogue of Microorganisms (GCM) 10K type strain sequencing project: providing services to taxonomists for standard genome sequencing and annotation.</title>
        <authorList>
            <consortium name="The Broad Institute Genomics Platform"/>
            <consortium name="The Broad Institute Genome Sequencing Center for Infectious Disease"/>
            <person name="Wu L."/>
            <person name="Ma J."/>
        </authorList>
    </citation>
    <scope>NUCLEOTIDE SEQUENCE [LARGE SCALE GENOMIC DNA]</scope>
    <source>
        <strain evidence="8">KACC 11299</strain>
    </source>
</reference>
<comment type="caution">
    <text evidence="7">The sequence shown here is derived from an EMBL/GenBank/DDBJ whole genome shotgun (WGS) entry which is preliminary data.</text>
</comment>
<dbReference type="SUPFAM" id="SSF53720">
    <property type="entry name" value="ALDH-like"/>
    <property type="match status" value="1"/>
</dbReference>
<evidence type="ECO:0000256" key="4">
    <source>
        <dbReference type="PROSITE-ProRule" id="PRU10007"/>
    </source>
</evidence>
<dbReference type="RefSeq" id="WP_381446917.1">
    <property type="nucleotide sequence ID" value="NZ_JBHSNP010000029.1"/>
</dbReference>
<dbReference type="InterPro" id="IPR016160">
    <property type="entry name" value="Ald_DH_CS_CYS"/>
</dbReference>
<dbReference type="GO" id="GO:0016491">
    <property type="term" value="F:oxidoreductase activity"/>
    <property type="evidence" value="ECO:0007669"/>
    <property type="project" value="UniProtKB-KW"/>
</dbReference>
<evidence type="ECO:0000256" key="5">
    <source>
        <dbReference type="RuleBase" id="RU003345"/>
    </source>
</evidence>
<feature type="active site" evidence="4">
    <location>
        <position position="250"/>
    </location>
</feature>
<dbReference type="InterPro" id="IPR015590">
    <property type="entry name" value="Aldehyde_DH_dom"/>
</dbReference>
<dbReference type="PIRSF" id="PIRSF036492">
    <property type="entry name" value="ALDH"/>
    <property type="match status" value="1"/>
</dbReference>
<evidence type="ECO:0000256" key="2">
    <source>
        <dbReference type="ARBA" id="ARBA00023002"/>
    </source>
</evidence>
<evidence type="ECO:0000313" key="8">
    <source>
        <dbReference type="Proteomes" id="UP001596071"/>
    </source>
</evidence>
<dbReference type="EMBL" id="JBHSNP010000029">
    <property type="protein sequence ID" value="MFC5604767.1"/>
    <property type="molecule type" value="Genomic_DNA"/>
</dbReference>
<dbReference type="Proteomes" id="UP001596071">
    <property type="component" value="Unassembled WGS sequence"/>
</dbReference>
<comment type="similarity">
    <text evidence="1 3 5">Belongs to the aldehyde dehydrogenase family.</text>
</comment>
<name>A0ABW0U0L0_9BACL</name>
<dbReference type="PANTHER" id="PTHR43353:SF5">
    <property type="entry name" value="SUCCINATE-SEMIALDEHYDE DEHYDROGENASE, MITOCHONDRIAL"/>
    <property type="match status" value="1"/>
</dbReference>
<dbReference type="Gene3D" id="3.40.309.10">
    <property type="entry name" value="Aldehyde Dehydrogenase, Chain A, domain 2"/>
    <property type="match status" value="1"/>
</dbReference>
<dbReference type="Gene3D" id="3.40.605.10">
    <property type="entry name" value="Aldehyde Dehydrogenase, Chain A, domain 1"/>
    <property type="match status" value="1"/>
</dbReference>
<dbReference type="InterPro" id="IPR016163">
    <property type="entry name" value="Ald_DH_C"/>
</dbReference>
<dbReference type="Pfam" id="PF00171">
    <property type="entry name" value="Aldedh"/>
    <property type="match status" value="1"/>
</dbReference>
<evidence type="ECO:0000256" key="3">
    <source>
        <dbReference type="PIRNR" id="PIRNR036492"/>
    </source>
</evidence>
<dbReference type="InterPro" id="IPR012394">
    <property type="entry name" value="Aldehyde_DH_NAD(P)"/>
</dbReference>
<evidence type="ECO:0000256" key="1">
    <source>
        <dbReference type="ARBA" id="ARBA00009986"/>
    </source>
</evidence>
<dbReference type="InterPro" id="IPR029510">
    <property type="entry name" value="Ald_DH_CS_GLU"/>
</dbReference>
<dbReference type="NCBIfam" id="NF007497">
    <property type="entry name" value="PRK10090.1"/>
    <property type="match status" value="1"/>
</dbReference>
<proteinExistence type="inferred from homology"/>
<dbReference type="InterPro" id="IPR016162">
    <property type="entry name" value="Ald_DH_N"/>
</dbReference>